<evidence type="ECO:0000313" key="2">
    <source>
        <dbReference type="EMBL" id="MBA2226249.1"/>
    </source>
</evidence>
<comment type="caution">
    <text evidence="2">The sequence shown here is derived from an EMBL/GenBank/DDBJ whole genome shotgun (WGS) entry which is preliminary data.</text>
</comment>
<organism evidence="2 3">
    <name type="scientific">Thermogemmata fonticola</name>
    <dbReference type="NCBI Taxonomy" id="2755323"/>
    <lineage>
        <taxon>Bacteria</taxon>
        <taxon>Pseudomonadati</taxon>
        <taxon>Planctomycetota</taxon>
        <taxon>Planctomycetia</taxon>
        <taxon>Gemmatales</taxon>
        <taxon>Gemmataceae</taxon>
        <taxon>Thermogemmata</taxon>
    </lineage>
</organism>
<name>A0A7V8VDW1_9BACT</name>
<protein>
    <submittedName>
        <fullName evidence="2">Transglutaminase domain-containing protein</fullName>
    </submittedName>
</protein>
<dbReference type="Gene3D" id="3.10.620.30">
    <property type="match status" value="1"/>
</dbReference>
<dbReference type="SUPFAM" id="SSF54001">
    <property type="entry name" value="Cysteine proteinases"/>
    <property type="match status" value="1"/>
</dbReference>
<dbReference type="Pfam" id="PF01841">
    <property type="entry name" value="Transglut_core"/>
    <property type="match status" value="1"/>
</dbReference>
<sequence>MRQGLGKDQALTLSGTVEGKTLKVRGTGMAAGATDTPWPEGVVGIAGEVQQFRRLSLQPGQSHRYLSYLPAVNRVVTITVTLEGEESRALWPNTPPRRLLRYVSKPEPLGKVRLPLSITWVDAQTREPLLVETDFPAFGGRLTFLRTTREAATAPVTQPVEIFAFQSIPLNRAVPHPHGQAEIVYRVKVPREEEPETLFVSDSRQQVQNYDPVTKSFELRVQARRGPQENLQEPPPGKEYLESNFFLNWDNADVKRRAAQATAGLPAQAEAWTKACAIERWVHQNMKAFELSQALATADHVAKDLTGDCTEYAMLAAAMCRAVGIPSRTAMGVIYATDKKGHPVLAYHMWFEVYVSGQWVPLDATRGEGGIGPGHIKITHDSWHEEKSFAPLLPVLRVLTARPAVEILRVRP</sequence>
<dbReference type="Proteomes" id="UP000542342">
    <property type="component" value="Unassembled WGS sequence"/>
</dbReference>
<feature type="domain" description="Transglutaminase-like" evidence="1">
    <location>
        <begin position="301"/>
        <end position="366"/>
    </location>
</feature>
<dbReference type="AlphaFoldDB" id="A0A7V8VDW1"/>
<keyword evidence="3" id="KW-1185">Reference proteome</keyword>
<dbReference type="InterPro" id="IPR002931">
    <property type="entry name" value="Transglutaminase-like"/>
</dbReference>
<accession>A0A7V8VDW1</accession>
<gene>
    <name evidence="2" type="ORF">H0921_08770</name>
</gene>
<evidence type="ECO:0000313" key="3">
    <source>
        <dbReference type="Proteomes" id="UP000542342"/>
    </source>
</evidence>
<proteinExistence type="predicted"/>
<dbReference type="EMBL" id="JACEFB010000005">
    <property type="protein sequence ID" value="MBA2226249.1"/>
    <property type="molecule type" value="Genomic_DNA"/>
</dbReference>
<dbReference type="PANTHER" id="PTHR33490">
    <property type="entry name" value="BLR5614 PROTEIN-RELATED"/>
    <property type="match status" value="1"/>
</dbReference>
<dbReference type="InterPro" id="IPR038765">
    <property type="entry name" value="Papain-like_cys_pep_sf"/>
</dbReference>
<evidence type="ECO:0000259" key="1">
    <source>
        <dbReference type="SMART" id="SM00460"/>
    </source>
</evidence>
<dbReference type="SMART" id="SM00460">
    <property type="entry name" value="TGc"/>
    <property type="match status" value="1"/>
</dbReference>
<reference evidence="2 3" key="1">
    <citation type="submission" date="2020-07" db="EMBL/GenBank/DDBJ databases">
        <title>Thermogemmata thermophila gen. nov., sp. nov., a novel moderate thermophilic planctomycete from a Kamchatka hot spring.</title>
        <authorList>
            <person name="Elcheninov A.G."/>
            <person name="Podosokorskaya O.A."/>
            <person name="Kovaleva O.L."/>
            <person name="Novikov A."/>
            <person name="Bonch-Osmolovskaya E.A."/>
            <person name="Toshchakov S.V."/>
            <person name="Kublanov I.V."/>
        </authorList>
    </citation>
    <scope>NUCLEOTIDE SEQUENCE [LARGE SCALE GENOMIC DNA]</scope>
    <source>
        <strain evidence="2 3">2918</strain>
    </source>
</reference>